<evidence type="ECO:0000259" key="6">
    <source>
        <dbReference type="Pfam" id="PF08281"/>
    </source>
</evidence>
<gene>
    <name evidence="7" type="ORF">QO192_12235</name>
</gene>
<evidence type="ECO:0000256" key="3">
    <source>
        <dbReference type="ARBA" id="ARBA00023082"/>
    </source>
</evidence>
<comment type="similarity">
    <text evidence="1">Belongs to the sigma-70 factor family. ECF subfamily.</text>
</comment>
<dbReference type="InterPro" id="IPR013324">
    <property type="entry name" value="RNA_pol_sigma_r3/r4-like"/>
</dbReference>
<dbReference type="SUPFAM" id="SSF88946">
    <property type="entry name" value="Sigma2 domain of RNA polymerase sigma factors"/>
    <property type="match status" value="1"/>
</dbReference>
<keyword evidence="4" id="KW-0804">Transcription</keyword>
<sequence length="176" mass="21257">MKNPENFEKIYLLYWEKLTAFSFNMTQDMDVAQNIVQDVFIDLWERRHKLEITAIESYLYRAAKNQVFKYYQNNRFDKTIIEDKFEDYIVDNFTTIDPEVMEKIYAMIENLPEKRKEILLMHKMQDMTIDQIAIELSLSKQTVKNQISSALKHLRFELKDVSWMASLLVISYKFLR</sequence>
<protein>
    <submittedName>
        <fullName evidence="7">Sigma-70 family RNA polymerase sigma factor</fullName>
    </submittedName>
</protein>
<dbReference type="InterPro" id="IPR007627">
    <property type="entry name" value="RNA_pol_sigma70_r2"/>
</dbReference>
<dbReference type="Pfam" id="PF08281">
    <property type="entry name" value="Sigma70_r4_2"/>
    <property type="match status" value="1"/>
</dbReference>
<feature type="domain" description="RNA polymerase sigma factor 70 region 4 type 2" evidence="6">
    <location>
        <begin position="102"/>
        <end position="154"/>
    </location>
</feature>
<keyword evidence="3" id="KW-0731">Sigma factor</keyword>
<dbReference type="EMBL" id="JASMRN010000009">
    <property type="protein sequence ID" value="MEZ7516049.1"/>
    <property type="molecule type" value="Genomic_DNA"/>
</dbReference>
<dbReference type="InterPro" id="IPR036388">
    <property type="entry name" value="WH-like_DNA-bd_sf"/>
</dbReference>
<feature type="domain" description="RNA polymerase sigma-70 region 2" evidence="5">
    <location>
        <begin position="17"/>
        <end position="75"/>
    </location>
</feature>
<organism evidence="7 8">
    <name type="scientific">Flavobacterium frigidarium</name>
    <dbReference type="NCBI Taxonomy" id="99286"/>
    <lineage>
        <taxon>Bacteria</taxon>
        <taxon>Pseudomonadati</taxon>
        <taxon>Bacteroidota</taxon>
        <taxon>Flavobacteriia</taxon>
        <taxon>Flavobacteriales</taxon>
        <taxon>Flavobacteriaceae</taxon>
        <taxon>Flavobacterium</taxon>
    </lineage>
</organism>
<evidence type="ECO:0000256" key="4">
    <source>
        <dbReference type="ARBA" id="ARBA00023163"/>
    </source>
</evidence>
<dbReference type="SUPFAM" id="SSF88659">
    <property type="entry name" value="Sigma3 and sigma4 domains of RNA polymerase sigma factors"/>
    <property type="match status" value="1"/>
</dbReference>
<accession>A0ABV4KHQ6</accession>
<reference evidence="7 8" key="1">
    <citation type="submission" date="2023-05" db="EMBL/GenBank/DDBJ databases">
        <title>Adaptations of aquatic viruses from atmosphere-close ecosystems of the Central Arctic Ocean.</title>
        <authorList>
            <person name="Rahlff J."/>
            <person name="Holmfeldt K."/>
        </authorList>
    </citation>
    <scope>NUCLEOTIDE SEQUENCE [LARGE SCALE GENOMIC DNA]</scope>
    <source>
        <strain evidence="7 8">Arc14</strain>
    </source>
</reference>
<evidence type="ECO:0000256" key="2">
    <source>
        <dbReference type="ARBA" id="ARBA00023015"/>
    </source>
</evidence>
<evidence type="ECO:0000259" key="5">
    <source>
        <dbReference type="Pfam" id="PF04542"/>
    </source>
</evidence>
<dbReference type="PANTHER" id="PTHR43133">
    <property type="entry name" value="RNA POLYMERASE ECF-TYPE SIGMA FACTO"/>
    <property type="match status" value="1"/>
</dbReference>
<evidence type="ECO:0000313" key="8">
    <source>
        <dbReference type="Proteomes" id="UP001568894"/>
    </source>
</evidence>
<evidence type="ECO:0000256" key="1">
    <source>
        <dbReference type="ARBA" id="ARBA00010641"/>
    </source>
</evidence>
<dbReference type="InterPro" id="IPR014284">
    <property type="entry name" value="RNA_pol_sigma-70_dom"/>
</dbReference>
<dbReference type="Proteomes" id="UP001568894">
    <property type="component" value="Unassembled WGS sequence"/>
</dbReference>
<dbReference type="InterPro" id="IPR039425">
    <property type="entry name" value="RNA_pol_sigma-70-like"/>
</dbReference>
<comment type="caution">
    <text evidence="7">The sequence shown here is derived from an EMBL/GenBank/DDBJ whole genome shotgun (WGS) entry which is preliminary data.</text>
</comment>
<dbReference type="Gene3D" id="1.10.10.10">
    <property type="entry name" value="Winged helix-like DNA-binding domain superfamily/Winged helix DNA-binding domain"/>
    <property type="match status" value="1"/>
</dbReference>
<dbReference type="NCBIfam" id="TIGR02937">
    <property type="entry name" value="sigma70-ECF"/>
    <property type="match status" value="1"/>
</dbReference>
<evidence type="ECO:0000313" key="7">
    <source>
        <dbReference type="EMBL" id="MEZ7516049.1"/>
    </source>
</evidence>
<dbReference type="Gene3D" id="1.10.1740.10">
    <property type="match status" value="1"/>
</dbReference>
<dbReference type="InterPro" id="IPR013325">
    <property type="entry name" value="RNA_pol_sigma_r2"/>
</dbReference>
<proteinExistence type="inferred from homology"/>
<keyword evidence="8" id="KW-1185">Reference proteome</keyword>
<dbReference type="RefSeq" id="WP_300285052.1">
    <property type="nucleotide sequence ID" value="NZ_JASMRN010000009.1"/>
</dbReference>
<keyword evidence="2" id="KW-0805">Transcription regulation</keyword>
<name>A0ABV4KHQ6_9FLAO</name>
<dbReference type="InterPro" id="IPR013249">
    <property type="entry name" value="RNA_pol_sigma70_r4_t2"/>
</dbReference>
<dbReference type="PANTHER" id="PTHR43133:SF46">
    <property type="entry name" value="RNA POLYMERASE SIGMA-70 FACTOR ECF SUBFAMILY"/>
    <property type="match status" value="1"/>
</dbReference>
<dbReference type="Pfam" id="PF04542">
    <property type="entry name" value="Sigma70_r2"/>
    <property type="match status" value="1"/>
</dbReference>